<reference evidence="1 2" key="1">
    <citation type="submission" date="2011-03" db="EMBL/GenBank/DDBJ databases">
        <title>The complete genome of Archaeoglobus veneficus SNP6.</title>
        <authorList>
            <consortium name="US DOE Joint Genome Institute (JGI-PGF)"/>
            <person name="Lucas S."/>
            <person name="Copeland A."/>
            <person name="Lapidus A."/>
            <person name="Bruce D."/>
            <person name="Goodwin L."/>
            <person name="Pitluck S."/>
            <person name="Kyrpides N."/>
            <person name="Mavromatis K."/>
            <person name="Pagani I."/>
            <person name="Ivanova N."/>
            <person name="Mikhailova N."/>
            <person name="Lu M."/>
            <person name="Detter J.C."/>
            <person name="Tapia R."/>
            <person name="Han C."/>
            <person name="Land M."/>
            <person name="Hauser L."/>
            <person name="Markowitz V."/>
            <person name="Cheng J.-F."/>
            <person name="Hugenholtz P."/>
            <person name="Woyke T."/>
            <person name="Wu D."/>
            <person name="Spring S."/>
            <person name="Brambilla E."/>
            <person name="Klenk H.-P."/>
            <person name="Eisen J.A."/>
        </authorList>
    </citation>
    <scope>NUCLEOTIDE SEQUENCE [LARGE SCALE GENOMIC DNA]</scope>
    <source>
        <strain>SNP6</strain>
    </source>
</reference>
<gene>
    <name evidence="1" type="ordered locus">Arcve_0663</name>
</gene>
<dbReference type="STRING" id="693661.Arcve_0663"/>
<dbReference type="eggNOG" id="arCOG07102">
    <property type="taxonomic scope" value="Archaea"/>
</dbReference>
<sequence length="188" mass="22226">MRLETFYRQPGYFARKVTEIQGLLAERKRNTTEQFEKDVLTFVINKLTELKSMIYFSYFIEEAKVAANVNNVIINDVDKIIRVGDEIKALFELKVRRRQQNGYIRVSKSEWHTLRTLSETLDVPVFYLVRVPGCYKLVKLNFWRTEHRNNGYHQLRDYYVKIPLDEGLTLSDVEVVTALADIIQEVQE</sequence>
<dbReference type="AlphaFoldDB" id="F2KR46"/>
<dbReference type="RefSeq" id="WP_013683355.1">
    <property type="nucleotide sequence ID" value="NC_015320.1"/>
</dbReference>
<dbReference type="OrthoDB" id="51102at2157"/>
<dbReference type="KEGG" id="ave:Arcve_0663"/>
<name>F2KR46_ARCVS</name>
<protein>
    <submittedName>
        <fullName evidence="1">Uncharacterized protein</fullName>
    </submittedName>
</protein>
<organism evidence="1 2">
    <name type="scientific">Archaeoglobus veneficus (strain DSM 11195 / SNP6)</name>
    <dbReference type="NCBI Taxonomy" id="693661"/>
    <lineage>
        <taxon>Archaea</taxon>
        <taxon>Methanobacteriati</taxon>
        <taxon>Methanobacteriota</taxon>
        <taxon>Archaeoglobi</taxon>
        <taxon>Archaeoglobales</taxon>
        <taxon>Archaeoglobaceae</taxon>
        <taxon>Archaeoglobus</taxon>
    </lineage>
</organism>
<dbReference type="Proteomes" id="UP000008136">
    <property type="component" value="Chromosome"/>
</dbReference>
<proteinExistence type="predicted"/>
<accession>F2KR46</accession>
<dbReference type="HOGENOM" id="CLU_1451348_0_0_2"/>
<evidence type="ECO:0000313" key="1">
    <source>
        <dbReference type="EMBL" id="AEA46683.1"/>
    </source>
</evidence>
<dbReference type="EMBL" id="CP002588">
    <property type="protein sequence ID" value="AEA46683.1"/>
    <property type="molecule type" value="Genomic_DNA"/>
</dbReference>
<evidence type="ECO:0000313" key="2">
    <source>
        <dbReference type="Proteomes" id="UP000008136"/>
    </source>
</evidence>
<dbReference type="GeneID" id="10393761"/>
<keyword evidence="2" id="KW-1185">Reference proteome</keyword>